<keyword evidence="1" id="KW-0175">Coiled coil</keyword>
<dbReference type="Proteomes" id="UP000005711">
    <property type="component" value="Unassembled WGS sequence"/>
</dbReference>
<protein>
    <recommendedName>
        <fullName evidence="4">RiboL-PSP-HEPN domain-containing protein</fullName>
    </recommendedName>
</protein>
<evidence type="ECO:0000256" key="1">
    <source>
        <dbReference type="SAM" id="Coils"/>
    </source>
</evidence>
<evidence type="ECO:0000313" key="2">
    <source>
        <dbReference type="EMBL" id="EFA90651.1"/>
    </source>
</evidence>
<keyword evidence="3" id="KW-1185">Reference proteome</keyword>
<evidence type="ECO:0000313" key="3">
    <source>
        <dbReference type="Proteomes" id="UP000005711"/>
    </source>
</evidence>
<proteinExistence type="predicted"/>
<sequence>MIEELNYVDVPYLQDIIAYLPIEPDDEEDIINYINNITNVVAVNYKYEQYQFAYFGIHLLFMTYVYCTAWKIAQIEVDRYKDAIVFARPYNGRERDFKIENADSIFVYSLMPEKDISKLFKIIELDNSQISIISDLVDTRNDMAHASGKFYILNEESFEVKVNSIFTSIKNIHRHMNCPIRNWYEKVLLSFCKGEYEGYDDPKDIIVEQMIQSFKLSINELLICNKMSVRNLISEHTEYKDKLKSFKEEIKKYCDESGYIQD</sequence>
<accession>D1VS22</accession>
<dbReference type="RefSeq" id="WP_004823880.1">
    <property type="nucleotide sequence ID" value="NZ_ADDO01000017.1"/>
</dbReference>
<gene>
    <name evidence="2" type="ORF">HMPREF0628_0149</name>
</gene>
<name>D1VS22_9FIRM</name>
<dbReference type="EMBL" id="ADDO01000017">
    <property type="protein sequence ID" value="EFA90651.1"/>
    <property type="molecule type" value="Genomic_DNA"/>
</dbReference>
<dbReference type="eggNOG" id="ENOG5033RJX">
    <property type="taxonomic scope" value="Bacteria"/>
</dbReference>
<dbReference type="AlphaFoldDB" id="D1VS22"/>
<reference evidence="2 3" key="1">
    <citation type="submission" date="2009-12" db="EMBL/GenBank/DDBJ databases">
        <title>Genome Sequence of Peptoniphilus lacrimalis 315-B.</title>
        <authorList>
            <person name="Durkin A.S."/>
            <person name="Madupu R."/>
            <person name="Torralba M."/>
            <person name="Methe B."/>
            <person name="Sutton G."/>
            <person name="Strausberg R.L."/>
            <person name="Nelson K.E."/>
        </authorList>
    </citation>
    <scope>NUCLEOTIDE SEQUENCE [LARGE SCALE GENOMIC DNA]</scope>
    <source>
        <strain evidence="2 3">315-B</strain>
    </source>
</reference>
<comment type="caution">
    <text evidence="2">The sequence shown here is derived from an EMBL/GenBank/DDBJ whole genome shotgun (WGS) entry which is preliminary data.</text>
</comment>
<evidence type="ECO:0008006" key="4">
    <source>
        <dbReference type="Google" id="ProtNLM"/>
    </source>
</evidence>
<organism evidence="2 3">
    <name type="scientific">Peptoniphilus lacrimalis 315-B</name>
    <dbReference type="NCBI Taxonomy" id="596330"/>
    <lineage>
        <taxon>Bacteria</taxon>
        <taxon>Bacillati</taxon>
        <taxon>Bacillota</taxon>
        <taxon>Tissierellia</taxon>
        <taxon>Tissierellales</taxon>
        <taxon>Peptoniphilaceae</taxon>
        <taxon>Peptoniphilus</taxon>
    </lineage>
</organism>
<feature type="coiled-coil region" evidence="1">
    <location>
        <begin position="229"/>
        <end position="256"/>
    </location>
</feature>